<dbReference type="RefSeq" id="WP_013295394.1">
    <property type="nucleotide sequence ID" value="NC_014408.1"/>
</dbReference>
<name>D9PVC2_METTM</name>
<dbReference type="OrthoDB" id="79750at2157"/>
<keyword evidence="2" id="KW-1185">Reference proteome</keyword>
<dbReference type="EMBL" id="CP001710">
    <property type="protein sequence ID" value="ADL58170.1"/>
    <property type="molecule type" value="Genomic_DNA"/>
</dbReference>
<gene>
    <name evidence="1" type="ordered locus">MTBMA_c05750</name>
</gene>
<reference key="1">
    <citation type="submission" date="2009-08" db="EMBL/GenBank/DDBJ databases">
        <title>The genome sequence of Methanothermobacter marburgensis.</title>
        <authorList>
            <person name="Kaster A."/>
            <person name="Seedorf H."/>
            <person name="Goenrich M."/>
            <person name="Wiezer A."/>
            <person name="Liesegang H."/>
            <person name="Thauer R."/>
            <person name="Gottschalk G."/>
        </authorList>
    </citation>
    <scope>NUCLEOTIDE SEQUENCE</scope>
    <source>
        <strain>Marburg</strain>
    </source>
</reference>
<sequence>MKSSEGFRIISTTGECPECVYRCEVVLEDLGEIKLYCRHPMGPGSPAHCIYFKRDRKISR</sequence>
<dbReference type="STRING" id="79929.MTBMA_c05750"/>
<protein>
    <submittedName>
        <fullName evidence="1">Uncharacterized protein</fullName>
    </submittedName>
</protein>
<dbReference type="AlphaFoldDB" id="D9PVC2"/>
<reference evidence="1 2" key="2">
    <citation type="journal article" date="2010" name="J. Bacteriol.">
        <title>Complete genome sequence of Methanothermobacter marburgensis, a methanoarchaeon model organism.</title>
        <authorList>
            <person name="Liesegang H."/>
            <person name="Kaster A.K."/>
            <person name="Wiezer A."/>
            <person name="Goenrich M."/>
            <person name="Wollherr A."/>
            <person name="Seedorf H."/>
            <person name="Gottschalk G."/>
            <person name="Thauer R.K."/>
        </authorList>
    </citation>
    <scope>NUCLEOTIDE SEQUENCE [LARGE SCALE GENOMIC DNA]</scope>
    <source>
        <strain evidence="2">ATCC BAA-927 / DSM 2133 / JCM 14651 / NBRC 100331 / OCM 82 / Marburg</strain>
    </source>
</reference>
<evidence type="ECO:0000313" key="2">
    <source>
        <dbReference type="Proteomes" id="UP000000345"/>
    </source>
</evidence>
<dbReference type="Proteomes" id="UP000000345">
    <property type="component" value="Chromosome"/>
</dbReference>
<accession>D9PVC2</accession>
<dbReference type="PaxDb" id="79929-MTBMA_c05750"/>
<evidence type="ECO:0000313" key="1">
    <source>
        <dbReference type="EMBL" id="ADL58170.1"/>
    </source>
</evidence>
<dbReference type="HOGENOM" id="CLU_209480_0_0_2"/>
<dbReference type="KEGG" id="mmg:MTBMA_c05750"/>
<proteinExistence type="predicted"/>
<dbReference type="GeneID" id="77399356"/>
<organism evidence="1 2">
    <name type="scientific">Methanothermobacter marburgensis (strain ATCC BAA-927 / DSM 2133 / JCM 14651 / NBRC 100331 / OCM 82 / Marburg)</name>
    <name type="common">Methanobacterium thermoautotrophicum</name>
    <dbReference type="NCBI Taxonomy" id="79929"/>
    <lineage>
        <taxon>Archaea</taxon>
        <taxon>Methanobacteriati</taxon>
        <taxon>Methanobacteriota</taxon>
        <taxon>Methanomada group</taxon>
        <taxon>Methanobacteria</taxon>
        <taxon>Methanobacteriales</taxon>
        <taxon>Methanobacteriaceae</taxon>
        <taxon>Methanothermobacter</taxon>
    </lineage>
</organism>
<dbReference type="GeneID" id="9704283"/>